<dbReference type="STRING" id="254406.SAMN04488042_10958"/>
<dbReference type="InterPro" id="IPR011519">
    <property type="entry name" value="UnbV_ASPIC"/>
</dbReference>
<gene>
    <name evidence="4" type="ORF">SAMN04488042_10958</name>
</gene>
<sequence length="508" mass="54495">MRVRFGAALVLSASVAGAAEPEFQPVPAPQHVYAGGWEHYVGGGVAVMDCDADGLPDLYVAGGSNPAQVLRNRGGMLFEAETPAALALTGVIGAYPLDIDSDGRMDLAVLRVGENVLLRGDGACGFSRFEPQGFDGRDRWTTAFSATWEAGQSLPTLAFGNYVNRDDPKGPFEACDDNTLFRPEGGQYRMSLLQPGFCPLSMLFSDWGRQGRADLRVSNDRHYYVRGGSEQMWAMEDAPRLLGAEDGWRTHMLWGMGIASRDVDFDGLPEVYLTSMGDQRMQRLEGPGAAFADVPYEMGTTAHRPYLGGDGRPSTGWHASFGDIDLDGWDDIFLSKGNVEQMPDAAMEDPNTLLMQQPDGTFVEKGDVAGVASLVRSRGAALVDLDLDGRLDLVVVNRRAPMEIYRNVTETVGNWVSVALLQDGVNRDAVGAWIELRAGDRVYAREISVGGGHAGGVAGPEHFGLGAASEIAARVIWPDGAVSDWAAVPVNHALVLIRAGDALSVAAY</sequence>
<dbReference type="SUPFAM" id="SSF69318">
    <property type="entry name" value="Integrin alpha N-terminal domain"/>
    <property type="match status" value="1"/>
</dbReference>
<dbReference type="PANTHER" id="PTHR16026:SF0">
    <property type="entry name" value="CARTILAGE ACIDIC PROTEIN 1"/>
    <property type="match status" value="1"/>
</dbReference>
<dbReference type="InterPro" id="IPR027039">
    <property type="entry name" value="Crtac1"/>
</dbReference>
<keyword evidence="1 2" id="KW-0732">Signal</keyword>
<feature type="signal peptide" evidence="2">
    <location>
        <begin position="1"/>
        <end position="18"/>
    </location>
</feature>
<dbReference type="EMBL" id="FOTQ01000009">
    <property type="protein sequence ID" value="SFM57461.1"/>
    <property type="molecule type" value="Genomic_DNA"/>
</dbReference>
<dbReference type="Pfam" id="PF07593">
    <property type="entry name" value="UnbV_ASPIC"/>
    <property type="match status" value="1"/>
</dbReference>
<feature type="domain" description="ASPIC/UnbV" evidence="3">
    <location>
        <begin position="429"/>
        <end position="494"/>
    </location>
</feature>
<feature type="chain" id="PRO_5011544161" evidence="2">
    <location>
        <begin position="19"/>
        <end position="508"/>
    </location>
</feature>
<accession>A0A1I4RZ64</accession>
<evidence type="ECO:0000256" key="1">
    <source>
        <dbReference type="ARBA" id="ARBA00022729"/>
    </source>
</evidence>
<evidence type="ECO:0000313" key="4">
    <source>
        <dbReference type="EMBL" id="SFM57461.1"/>
    </source>
</evidence>
<dbReference type="Gene3D" id="2.130.10.130">
    <property type="entry name" value="Integrin alpha, N-terminal"/>
    <property type="match status" value="1"/>
</dbReference>
<dbReference type="PANTHER" id="PTHR16026">
    <property type="entry name" value="CARTILAGE ACIDIC PROTEIN 1"/>
    <property type="match status" value="1"/>
</dbReference>
<dbReference type="Proteomes" id="UP000199144">
    <property type="component" value="Unassembled WGS sequence"/>
</dbReference>
<name>A0A1I4RZ64_9RHOB</name>
<dbReference type="InterPro" id="IPR028994">
    <property type="entry name" value="Integrin_alpha_N"/>
</dbReference>
<evidence type="ECO:0000313" key="5">
    <source>
        <dbReference type="Proteomes" id="UP000199144"/>
    </source>
</evidence>
<evidence type="ECO:0000259" key="3">
    <source>
        <dbReference type="Pfam" id="PF07593"/>
    </source>
</evidence>
<reference evidence="4 5" key="1">
    <citation type="submission" date="2016-10" db="EMBL/GenBank/DDBJ databases">
        <authorList>
            <person name="de Groot N.N."/>
        </authorList>
    </citation>
    <scope>NUCLEOTIDE SEQUENCE [LARGE SCALE GENOMIC DNA]</scope>
    <source>
        <strain evidence="4 5">DSM 15283</strain>
    </source>
</reference>
<dbReference type="Pfam" id="PF13517">
    <property type="entry name" value="FG-GAP_3"/>
    <property type="match status" value="1"/>
</dbReference>
<organism evidence="4 5">
    <name type="scientific">Shimia aestuarii</name>
    <dbReference type="NCBI Taxonomy" id="254406"/>
    <lineage>
        <taxon>Bacteria</taxon>
        <taxon>Pseudomonadati</taxon>
        <taxon>Pseudomonadota</taxon>
        <taxon>Alphaproteobacteria</taxon>
        <taxon>Rhodobacterales</taxon>
        <taxon>Roseobacteraceae</taxon>
    </lineage>
</organism>
<proteinExistence type="predicted"/>
<keyword evidence="5" id="KW-1185">Reference proteome</keyword>
<protein>
    <submittedName>
        <fullName evidence="4">Repeat domain-containing protein</fullName>
    </submittedName>
</protein>
<evidence type="ECO:0000256" key="2">
    <source>
        <dbReference type="SAM" id="SignalP"/>
    </source>
</evidence>
<dbReference type="OrthoDB" id="1488578at2"/>
<dbReference type="InterPro" id="IPR013517">
    <property type="entry name" value="FG-GAP"/>
</dbReference>
<dbReference type="RefSeq" id="WP_093095743.1">
    <property type="nucleotide sequence ID" value="NZ_FOTQ01000009.1"/>
</dbReference>
<dbReference type="AlphaFoldDB" id="A0A1I4RZ64"/>